<accession>A0A1X6N9N2</accession>
<keyword evidence="2" id="KW-1185">Reference proteome</keyword>
<evidence type="ECO:0000313" key="2">
    <source>
        <dbReference type="Proteomes" id="UP000194127"/>
    </source>
</evidence>
<dbReference type="OrthoDB" id="2768185at2759"/>
<evidence type="ECO:0008006" key="3">
    <source>
        <dbReference type="Google" id="ProtNLM"/>
    </source>
</evidence>
<gene>
    <name evidence="1" type="ORF">POSPLADRAFT_1135052</name>
</gene>
<name>A0A1X6N9N2_9APHY</name>
<organism evidence="1 2">
    <name type="scientific">Postia placenta MAD-698-R-SB12</name>
    <dbReference type="NCBI Taxonomy" id="670580"/>
    <lineage>
        <taxon>Eukaryota</taxon>
        <taxon>Fungi</taxon>
        <taxon>Dikarya</taxon>
        <taxon>Basidiomycota</taxon>
        <taxon>Agaricomycotina</taxon>
        <taxon>Agaricomycetes</taxon>
        <taxon>Polyporales</taxon>
        <taxon>Adustoporiaceae</taxon>
        <taxon>Rhodonia</taxon>
    </lineage>
</organism>
<dbReference type="GeneID" id="36329488"/>
<protein>
    <recommendedName>
        <fullName evidence="3">F-box domain-containing protein</fullName>
    </recommendedName>
</protein>
<reference evidence="1 2" key="1">
    <citation type="submission" date="2017-04" db="EMBL/GenBank/DDBJ databases">
        <title>Genome Sequence of the Model Brown-Rot Fungus Postia placenta SB12.</title>
        <authorList>
            <consortium name="DOE Joint Genome Institute"/>
            <person name="Gaskell J."/>
            <person name="Kersten P."/>
            <person name="Larrondo L.F."/>
            <person name="Canessa P."/>
            <person name="Martinez D."/>
            <person name="Hibbett D."/>
            <person name="Schmoll M."/>
            <person name="Kubicek C.P."/>
            <person name="Martinez A.T."/>
            <person name="Yadav J."/>
            <person name="Master E."/>
            <person name="Magnuson J.K."/>
            <person name="James T."/>
            <person name="Yaver D."/>
            <person name="Berka R."/>
            <person name="Labutti K."/>
            <person name="Lipzen A."/>
            <person name="Aerts A."/>
            <person name="Barry K."/>
            <person name="Henrissat B."/>
            <person name="Blanchette R."/>
            <person name="Grigoriev I."/>
            <person name="Cullen D."/>
        </authorList>
    </citation>
    <scope>NUCLEOTIDE SEQUENCE [LARGE SCALE GENOMIC DNA]</scope>
    <source>
        <strain evidence="1 2">MAD-698-R-SB12</strain>
    </source>
</reference>
<dbReference type="SUPFAM" id="SSF52047">
    <property type="entry name" value="RNI-like"/>
    <property type="match status" value="1"/>
</dbReference>
<dbReference type="STRING" id="670580.A0A1X6N9N2"/>
<sequence>MPFLLLNDDVLSSILSFVSPSDAFAVAATAKRVHYIAIRRALSSASLETPAQVKAFNSYILADAEYRPACIRALTLSAWAFRDVNLRKDYSAVPHLVAVLASAHGLRCLSLPDIETVLQNNPQIWNAITGLSNLIELHLRDAGPLAVSLVHNLGRGLVNLSVSSAENIRTALIPSLIPALTRQQDLRSLKASAVFFYPDVMEDPSMVHSALQSLEVYDCLYLSNIVSRTFPNIQTLRAIRPLPHAIVTVDRPGWGPASWKHLERLYIQEPADFTLWKASCLVRWLIFTNKGGVSDASLVEMVGGTLPVILTMTVTQTMLISWMSLMNVNSRLRCLQLTLLSTTGFDDHNGITNLSGWMASLPPILYSSALVMIRIYIVGHFPRQMAESEDDVLERLAVPIANAIPTLRYLCLGAGPGIAWDSDADPAEPNFMGRIVWWKVFDEDGRRCLRPISSEVWFRALAHIDSAEFEFDLVFDGVSLSPECSYATVTNIIPEVGEMWRLL</sequence>
<proteinExistence type="predicted"/>
<dbReference type="InterPro" id="IPR032675">
    <property type="entry name" value="LRR_dom_sf"/>
</dbReference>
<dbReference type="RefSeq" id="XP_024342153.1">
    <property type="nucleotide sequence ID" value="XM_024484539.1"/>
</dbReference>
<dbReference type="Gene3D" id="3.80.10.10">
    <property type="entry name" value="Ribonuclease Inhibitor"/>
    <property type="match status" value="1"/>
</dbReference>
<dbReference type="Proteomes" id="UP000194127">
    <property type="component" value="Unassembled WGS sequence"/>
</dbReference>
<evidence type="ECO:0000313" key="1">
    <source>
        <dbReference type="EMBL" id="OSX65359.1"/>
    </source>
</evidence>
<dbReference type="EMBL" id="KZ110593">
    <property type="protein sequence ID" value="OSX65359.1"/>
    <property type="molecule type" value="Genomic_DNA"/>
</dbReference>
<dbReference type="AlphaFoldDB" id="A0A1X6N9N2"/>